<dbReference type="SUPFAM" id="SSF56112">
    <property type="entry name" value="Protein kinase-like (PK-like)"/>
    <property type="match status" value="1"/>
</dbReference>
<dbReference type="EMBL" id="JAWDGP010004442">
    <property type="protein sequence ID" value="KAK3764433.1"/>
    <property type="molecule type" value="Genomic_DNA"/>
</dbReference>
<reference evidence="2" key="1">
    <citation type="journal article" date="2023" name="G3 (Bethesda)">
        <title>A reference genome for the long-term kleptoplast-retaining sea slug Elysia crispata morphotype clarki.</title>
        <authorList>
            <person name="Eastman K.E."/>
            <person name="Pendleton A.L."/>
            <person name="Shaikh M.A."/>
            <person name="Suttiyut T."/>
            <person name="Ogas R."/>
            <person name="Tomko P."/>
            <person name="Gavelis G."/>
            <person name="Widhalm J.R."/>
            <person name="Wisecaver J.H."/>
        </authorList>
    </citation>
    <scope>NUCLEOTIDE SEQUENCE</scope>
    <source>
        <strain evidence="2">ECLA1</strain>
    </source>
</reference>
<dbReference type="Pfam" id="PF00069">
    <property type="entry name" value="Pkinase"/>
    <property type="match status" value="1"/>
</dbReference>
<feature type="domain" description="Protein kinase" evidence="1">
    <location>
        <begin position="4"/>
        <end position="280"/>
    </location>
</feature>
<dbReference type="Gene3D" id="1.25.10.10">
    <property type="entry name" value="Leucine-rich Repeat Variant"/>
    <property type="match status" value="2"/>
</dbReference>
<dbReference type="InterPro" id="IPR045906">
    <property type="entry name" value="ULK4"/>
</dbReference>
<dbReference type="PANTHER" id="PTHR46240:SF1">
    <property type="entry name" value="SERINE_THREONINE-PROTEIN KINASE ULK4"/>
    <property type="match status" value="1"/>
</dbReference>
<dbReference type="GO" id="GO:0004672">
    <property type="term" value="F:protein kinase activity"/>
    <property type="evidence" value="ECO:0007669"/>
    <property type="project" value="InterPro"/>
</dbReference>
<evidence type="ECO:0000259" key="1">
    <source>
        <dbReference type="PROSITE" id="PS50011"/>
    </source>
</evidence>
<dbReference type="GO" id="GO:0005524">
    <property type="term" value="F:ATP binding"/>
    <property type="evidence" value="ECO:0007669"/>
    <property type="project" value="InterPro"/>
</dbReference>
<comment type="caution">
    <text evidence="2">The sequence shown here is derived from an EMBL/GenBank/DDBJ whole genome shotgun (WGS) entry which is preliminary data.</text>
</comment>
<dbReference type="Proteomes" id="UP001283361">
    <property type="component" value="Unassembled WGS sequence"/>
</dbReference>
<evidence type="ECO:0000313" key="3">
    <source>
        <dbReference type="Proteomes" id="UP001283361"/>
    </source>
</evidence>
<gene>
    <name evidence="2" type="ORF">RRG08_040029</name>
</gene>
<organism evidence="2 3">
    <name type="scientific">Elysia crispata</name>
    <name type="common">lettuce slug</name>
    <dbReference type="NCBI Taxonomy" id="231223"/>
    <lineage>
        <taxon>Eukaryota</taxon>
        <taxon>Metazoa</taxon>
        <taxon>Spiralia</taxon>
        <taxon>Lophotrochozoa</taxon>
        <taxon>Mollusca</taxon>
        <taxon>Gastropoda</taxon>
        <taxon>Heterobranchia</taxon>
        <taxon>Euthyneura</taxon>
        <taxon>Panpulmonata</taxon>
        <taxon>Sacoglossa</taxon>
        <taxon>Placobranchoidea</taxon>
        <taxon>Plakobranchidae</taxon>
        <taxon>Elysia</taxon>
    </lineage>
</organism>
<sequence length="1304" mass="144647">MENFVLYEELGKGDHSIIYKGRRKGTINFVAIHCIDKCKRPEVTNTVRMIHDIEHENVVRFHEWYETSNHLWLVVELCNGGSLETLIAQDCHLPESALRPFGVQLVVGLHYIHSLSILFHDLKPSKILLDTSGVLKYADFGLSKVEGENLEELFLKFAEAGDQWNVQSVDEMMQQNSPKGSVMYMAPELIQGAEPNVLSDLWALGCVLYEMFAGHPPFLAEREEHIKERILTKDFPIPKVKGSRLSAKPSPEFLSLLQGLLHKEPTQRLDWPGLVNHTFWQGDLMFLAKDFSTQGTATLAAGGLDVQASNTSIARTSSVFDHGGGSVLGRVKGFDSRRSMDRPNLNLDAVDGSRPGTAIGMGDYLRPKTAPGNESGGSLFTLSARPHTAVQQDDRVASPHRLHTPGPAQLTTREAIGYTTDGEASLQDSSTETKRLIFHDSDFIITQIVDNPKIQKVTVCKYDPKTLPVPPFSAEKMSGFVEKDIQKQARVICDNITVPEKGPPSQKRIHLLNYIVSVSSCRQLSTALTQLGMLGTMTKQIRESSHLDMRIKFARAVGMVAHFTERVEKSINLSETMSTLSELLRENMKNARLKQSLLPALGEIIALVAAQEQRLQDSIEAWAVPSIAYTTIIRGIREGDDHILNHIAAKIIETVTATTTSHAQKFVTPEVCQSLWYLFKHSAVDSVRCTAISALCRITWQNPGMFQTLLDSGGLTPVMQALVGGVSRVQQAVITMIGVYMLTVGHTNRLFQDKDFRGKVMRCFESPSAVIRAKAFVVIHEMVHSSSDLLLSCCQARLVMYIERDNRRQTPRTPKTKPVEAQEYLGQCLELLISGIVQRLPKVMDEILESLDQIGGRKHPSTVQCKQLKSALPLMPIFNHLVTSQVFRSFVVSQHFLGQYVKLLSHVVKIESGETNIESVSAAIGVSEFVGSAMSVLEGVSQHPALLIEYNQIVMAEILPQLAALVACHKVDTKAQALQLFGEIASVFLSQDQFGVLDTRVDTSKLHGIIADKLLPQFEPILLDLDPLPSYALKLMLALLEHDSTFIRQMEQQGLVVVLFQVLMDHQTNPLGRVMQGVVAVVGCLVGHKETNMRELYDQGLIDHLTNLFFEVWNSVCEGEEGGRDVKTAVTMLLTLLDALNAVLRYVSEVVRRALQVKNKGGDGTQKEAEFGEQLLMMNKSLTDLTSLLTQLLCYEDTEIQDLAIKCLSLLVQLFGGENREALAPENMDCYSKALKSTEAKKQKVLLRVIKRLLTTDARHLDTMKKQGVNLAKTIQSLADTASSHADIALTTVAAEILKMSGYN</sequence>
<proteinExistence type="predicted"/>
<protein>
    <recommendedName>
        <fullName evidence="1">Protein kinase domain-containing protein</fullName>
    </recommendedName>
</protein>
<dbReference type="PANTHER" id="PTHR46240">
    <property type="entry name" value="SER/THR PROTEIN KINASE ULK4"/>
    <property type="match status" value="1"/>
</dbReference>
<name>A0AAE0Z7Y5_9GAST</name>
<dbReference type="InterPro" id="IPR011989">
    <property type="entry name" value="ARM-like"/>
</dbReference>
<dbReference type="Gene3D" id="1.10.510.10">
    <property type="entry name" value="Transferase(Phosphotransferase) domain 1"/>
    <property type="match status" value="1"/>
</dbReference>
<dbReference type="SUPFAM" id="SSF48371">
    <property type="entry name" value="ARM repeat"/>
    <property type="match status" value="1"/>
</dbReference>
<dbReference type="Pfam" id="PF23606">
    <property type="entry name" value="HEAT_ULK4"/>
    <property type="match status" value="1"/>
</dbReference>
<keyword evidence="3" id="KW-1185">Reference proteome</keyword>
<accession>A0AAE0Z7Y5</accession>
<dbReference type="PROSITE" id="PS50011">
    <property type="entry name" value="PROTEIN_KINASE_DOM"/>
    <property type="match status" value="1"/>
</dbReference>
<dbReference type="InterPro" id="IPR016024">
    <property type="entry name" value="ARM-type_fold"/>
</dbReference>
<dbReference type="InterPro" id="IPR000719">
    <property type="entry name" value="Prot_kinase_dom"/>
</dbReference>
<evidence type="ECO:0000313" key="2">
    <source>
        <dbReference type="EMBL" id="KAK3764433.1"/>
    </source>
</evidence>
<dbReference type="InterPro" id="IPR056981">
    <property type="entry name" value="HEAT_ULK4_RUNKEL"/>
</dbReference>
<dbReference type="CDD" id="cd14010">
    <property type="entry name" value="STKc_ULK4"/>
    <property type="match status" value="1"/>
</dbReference>
<dbReference type="InterPro" id="IPR011009">
    <property type="entry name" value="Kinase-like_dom_sf"/>
</dbReference>